<keyword evidence="3" id="KW-1185">Reference proteome</keyword>
<organism evidence="2 3">
    <name type="scientific">Araneus ventricosus</name>
    <name type="common">Orbweaver spider</name>
    <name type="synonym">Epeira ventricosa</name>
    <dbReference type="NCBI Taxonomy" id="182803"/>
    <lineage>
        <taxon>Eukaryota</taxon>
        <taxon>Metazoa</taxon>
        <taxon>Ecdysozoa</taxon>
        <taxon>Arthropoda</taxon>
        <taxon>Chelicerata</taxon>
        <taxon>Arachnida</taxon>
        <taxon>Araneae</taxon>
        <taxon>Araneomorphae</taxon>
        <taxon>Entelegynae</taxon>
        <taxon>Araneoidea</taxon>
        <taxon>Araneidae</taxon>
        <taxon>Araneus</taxon>
    </lineage>
</organism>
<evidence type="ECO:0000313" key="2">
    <source>
        <dbReference type="EMBL" id="GBN40501.1"/>
    </source>
</evidence>
<dbReference type="AlphaFoldDB" id="A0A4Y2NMI8"/>
<reference evidence="2 3" key="1">
    <citation type="journal article" date="2019" name="Sci. Rep.">
        <title>Orb-weaving spider Araneus ventricosus genome elucidates the spidroin gene catalogue.</title>
        <authorList>
            <person name="Kono N."/>
            <person name="Nakamura H."/>
            <person name="Ohtoshi R."/>
            <person name="Moran D.A.P."/>
            <person name="Shinohara A."/>
            <person name="Yoshida Y."/>
            <person name="Fujiwara M."/>
            <person name="Mori M."/>
            <person name="Tomita M."/>
            <person name="Arakawa K."/>
        </authorList>
    </citation>
    <scope>NUCLEOTIDE SEQUENCE [LARGE SCALE GENOMIC DNA]</scope>
</reference>
<dbReference type="InterPro" id="IPR036397">
    <property type="entry name" value="RNaseH_sf"/>
</dbReference>
<accession>A0A4Y2NMI8</accession>
<name>A0A4Y2NMI8_ARAVE</name>
<comment type="caution">
    <text evidence="2">The sequence shown here is derived from an EMBL/GenBank/DDBJ whole genome shotgun (WGS) entry which is preliminary data.</text>
</comment>
<dbReference type="InterPro" id="IPR012337">
    <property type="entry name" value="RNaseH-like_sf"/>
</dbReference>
<gene>
    <name evidence="2" type="ORF">AVEN_275207_1</name>
</gene>
<protein>
    <submittedName>
        <fullName evidence="2">Uncharacterized protein</fullName>
    </submittedName>
</protein>
<dbReference type="SUPFAM" id="SSF53098">
    <property type="entry name" value="Ribonuclease H-like"/>
    <property type="match status" value="1"/>
</dbReference>
<dbReference type="GO" id="GO:0003676">
    <property type="term" value="F:nucleic acid binding"/>
    <property type="evidence" value="ECO:0007669"/>
    <property type="project" value="InterPro"/>
</dbReference>
<sequence length="201" mass="22794">MSSLETLCHPHFQMHPVAMEILGLLQTLQHRGFCILFCWIPSHVGIAGNEQADHSAKTAASLLHREIPYCDVKKSVARRIFSLWQETWDLQVRNKLHYIKPFIGLWPVLPTRGADVTLTRLRIGHTRVTHKYLLFGERTPMCPTCLEEDGGLKNAGESSKSSDMLYSKAFSSDKEEELISASASDSRDCKSLSQWRESSHK</sequence>
<dbReference type="Gene3D" id="3.30.420.10">
    <property type="entry name" value="Ribonuclease H-like superfamily/Ribonuclease H"/>
    <property type="match status" value="1"/>
</dbReference>
<dbReference type="EMBL" id="BGPR01009514">
    <property type="protein sequence ID" value="GBN40501.1"/>
    <property type="molecule type" value="Genomic_DNA"/>
</dbReference>
<evidence type="ECO:0000256" key="1">
    <source>
        <dbReference type="SAM" id="MobiDB-lite"/>
    </source>
</evidence>
<evidence type="ECO:0000313" key="3">
    <source>
        <dbReference type="Proteomes" id="UP000499080"/>
    </source>
</evidence>
<proteinExistence type="predicted"/>
<dbReference type="Proteomes" id="UP000499080">
    <property type="component" value="Unassembled WGS sequence"/>
</dbReference>
<dbReference type="OrthoDB" id="4368687at2759"/>
<feature type="region of interest" description="Disordered" evidence="1">
    <location>
        <begin position="178"/>
        <end position="201"/>
    </location>
</feature>
<feature type="compositionally biased region" description="Polar residues" evidence="1">
    <location>
        <begin position="191"/>
        <end position="201"/>
    </location>
</feature>